<reference evidence="2" key="2">
    <citation type="submission" date="2018-05" db="EMBL/GenBank/DDBJ databases">
        <title>OpunRS2 (Oryza punctata Reference Sequence Version 2).</title>
        <authorList>
            <person name="Zhang J."/>
            <person name="Kudrna D."/>
            <person name="Lee S."/>
            <person name="Talag J."/>
            <person name="Welchert J."/>
            <person name="Wing R.A."/>
        </authorList>
    </citation>
    <scope>NUCLEOTIDE SEQUENCE [LARGE SCALE GENOMIC DNA]</scope>
</reference>
<proteinExistence type="predicted"/>
<dbReference type="HOGENOM" id="CLU_2417057_0_0_1"/>
<dbReference type="Proteomes" id="UP000026962">
    <property type="component" value="Chromosome 1"/>
</dbReference>
<organism evidence="2">
    <name type="scientific">Oryza punctata</name>
    <name type="common">Red rice</name>
    <dbReference type="NCBI Taxonomy" id="4537"/>
    <lineage>
        <taxon>Eukaryota</taxon>
        <taxon>Viridiplantae</taxon>
        <taxon>Streptophyta</taxon>
        <taxon>Embryophyta</taxon>
        <taxon>Tracheophyta</taxon>
        <taxon>Spermatophyta</taxon>
        <taxon>Magnoliopsida</taxon>
        <taxon>Liliopsida</taxon>
        <taxon>Poales</taxon>
        <taxon>Poaceae</taxon>
        <taxon>BOP clade</taxon>
        <taxon>Oryzoideae</taxon>
        <taxon>Oryzeae</taxon>
        <taxon>Oryzinae</taxon>
        <taxon>Oryza</taxon>
    </lineage>
</organism>
<evidence type="ECO:0000313" key="3">
    <source>
        <dbReference type="Proteomes" id="UP000026962"/>
    </source>
</evidence>
<name>A0A0E0JHC4_ORYPU</name>
<evidence type="ECO:0000256" key="1">
    <source>
        <dbReference type="SAM" id="MobiDB-lite"/>
    </source>
</evidence>
<sequence length="92" mass="10181">MGRGGWPPITDRARVRRWETGSEGTRGLNERDREDKDDPRTELGLRQQEVFYGLSYSPPAYIYPACTTTTTTTTTKVLSSQAAAAAAATRRS</sequence>
<accession>A0A0E0JHC4</accession>
<keyword evidence="3" id="KW-1185">Reference proteome</keyword>
<feature type="compositionally biased region" description="Basic and acidic residues" evidence="1">
    <location>
        <begin position="11"/>
        <end position="20"/>
    </location>
</feature>
<evidence type="ECO:0000313" key="2">
    <source>
        <dbReference type="EnsemblPlants" id="OPUNC01G11890.1"/>
    </source>
</evidence>
<dbReference type="EnsemblPlants" id="OPUNC01G11890.1">
    <property type="protein sequence ID" value="OPUNC01G11890.1"/>
    <property type="gene ID" value="OPUNC01G11890"/>
</dbReference>
<dbReference type="Gramene" id="OPUNC01G11890.1">
    <property type="protein sequence ID" value="OPUNC01G11890.1"/>
    <property type="gene ID" value="OPUNC01G11890"/>
</dbReference>
<dbReference type="AlphaFoldDB" id="A0A0E0JHC4"/>
<reference evidence="2" key="1">
    <citation type="submission" date="2015-04" db="UniProtKB">
        <authorList>
            <consortium name="EnsemblPlants"/>
        </authorList>
    </citation>
    <scope>IDENTIFICATION</scope>
</reference>
<feature type="compositionally biased region" description="Basic and acidic residues" evidence="1">
    <location>
        <begin position="28"/>
        <end position="43"/>
    </location>
</feature>
<feature type="region of interest" description="Disordered" evidence="1">
    <location>
        <begin position="1"/>
        <end position="44"/>
    </location>
</feature>
<protein>
    <submittedName>
        <fullName evidence="2">Uncharacterized protein</fullName>
    </submittedName>
</protein>